<keyword evidence="1" id="KW-1133">Transmembrane helix</keyword>
<feature type="transmembrane region" description="Helical" evidence="1">
    <location>
        <begin position="159"/>
        <end position="181"/>
    </location>
</feature>
<comment type="caution">
    <text evidence="2">The sequence shown here is derived from an EMBL/GenBank/DDBJ whole genome shotgun (WGS) entry which is preliminary data.</text>
</comment>
<accession>A0A399RR36</accession>
<dbReference type="RefSeq" id="WP_119374448.1">
    <property type="nucleotide sequence ID" value="NZ_QWFX01000005.1"/>
</dbReference>
<evidence type="ECO:0000313" key="2">
    <source>
        <dbReference type="EMBL" id="RIJ32367.1"/>
    </source>
</evidence>
<evidence type="ECO:0000256" key="1">
    <source>
        <dbReference type="SAM" id="Phobius"/>
    </source>
</evidence>
<reference evidence="2 3" key="1">
    <citation type="submission" date="2018-08" db="EMBL/GenBank/DDBJ databases">
        <title>Henriciella mobilis sp. nov., isolated from seawater.</title>
        <authorList>
            <person name="Cheng H."/>
            <person name="Wu Y.-H."/>
            <person name="Xu X.-W."/>
            <person name="Guo L.-L."/>
        </authorList>
    </citation>
    <scope>NUCLEOTIDE SEQUENCE [LARGE SCALE GENOMIC DNA]</scope>
    <source>
        <strain evidence="2 3">JN25</strain>
    </source>
</reference>
<feature type="transmembrane region" description="Helical" evidence="1">
    <location>
        <begin position="83"/>
        <end position="106"/>
    </location>
</feature>
<evidence type="ECO:0000313" key="3">
    <source>
        <dbReference type="Proteomes" id="UP000266385"/>
    </source>
</evidence>
<protein>
    <submittedName>
        <fullName evidence="2">Uncharacterized protein</fullName>
    </submittedName>
</protein>
<sequence>MRHRRAYSTDATSFLESNRRRMHAFWKAPVIFTLLMTMAAWVSWIVASGTVSAVRSGAVQIYLPIGPERPLILADVLHMPVGFLLHALFMAMPVFMGCLVFLFPIRLADGNSVISRPVFWRIYLSVLGALAGLGVFAIYAGMSEPERLLPLAGNLPLAIGVGGAFAGIHLIAGHIGARWLIWSSGLFDARHVKVF</sequence>
<dbReference type="Proteomes" id="UP000266385">
    <property type="component" value="Unassembled WGS sequence"/>
</dbReference>
<keyword evidence="3" id="KW-1185">Reference proteome</keyword>
<proteinExistence type="predicted"/>
<gene>
    <name evidence="2" type="ORF">D1223_00430</name>
</gene>
<organism evidence="2 3">
    <name type="scientific">Henriciella mobilis</name>
    <dbReference type="NCBI Taxonomy" id="2305467"/>
    <lineage>
        <taxon>Bacteria</taxon>
        <taxon>Pseudomonadati</taxon>
        <taxon>Pseudomonadota</taxon>
        <taxon>Alphaproteobacteria</taxon>
        <taxon>Hyphomonadales</taxon>
        <taxon>Hyphomonadaceae</taxon>
        <taxon>Henriciella</taxon>
    </lineage>
</organism>
<name>A0A399RR36_9PROT</name>
<feature type="transmembrane region" description="Helical" evidence="1">
    <location>
        <begin position="118"/>
        <end position="139"/>
    </location>
</feature>
<keyword evidence="1" id="KW-0812">Transmembrane</keyword>
<keyword evidence="1" id="KW-0472">Membrane</keyword>
<dbReference type="EMBL" id="QWFX01000005">
    <property type="protein sequence ID" value="RIJ32367.1"/>
    <property type="molecule type" value="Genomic_DNA"/>
</dbReference>
<feature type="transmembrane region" description="Helical" evidence="1">
    <location>
        <begin position="24"/>
        <end position="47"/>
    </location>
</feature>
<dbReference type="AlphaFoldDB" id="A0A399RR36"/>